<gene>
    <name evidence="1" type="ORF">A464_1617</name>
</gene>
<sequence length="62" mass="6890">MLLCGVRSLCFHYVTCYGLSDKKIPYAAKATKQSIACNGEYGFSLILYDRVKPPAEHPTCNC</sequence>
<protein>
    <submittedName>
        <fullName evidence="1">Uncharacterized protein</fullName>
    </submittedName>
</protein>
<dbReference type="Proteomes" id="UP000015042">
    <property type="component" value="Chromosome"/>
</dbReference>
<name>S5NEY6_SALBN</name>
<evidence type="ECO:0000313" key="1">
    <source>
        <dbReference type="EMBL" id="AGR58802.1"/>
    </source>
</evidence>
<accession>S5NEY6</accession>
<proteinExistence type="predicted"/>
<organism evidence="1 2">
    <name type="scientific">Salmonella bongori N268-08</name>
    <dbReference type="NCBI Taxonomy" id="1197719"/>
    <lineage>
        <taxon>Bacteria</taxon>
        <taxon>Pseudomonadati</taxon>
        <taxon>Pseudomonadota</taxon>
        <taxon>Gammaproteobacteria</taxon>
        <taxon>Enterobacterales</taxon>
        <taxon>Enterobacteriaceae</taxon>
        <taxon>Salmonella</taxon>
    </lineage>
</organism>
<dbReference type="AlphaFoldDB" id="S5NEY6"/>
<dbReference type="PATRIC" id="fig|1197719.3.peg.1610"/>
<dbReference type="EMBL" id="CP006608">
    <property type="protein sequence ID" value="AGR58802.1"/>
    <property type="molecule type" value="Genomic_DNA"/>
</dbReference>
<evidence type="ECO:0000313" key="2">
    <source>
        <dbReference type="Proteomes" id="UP000015042"/>
    </source>
</evidence>
<reference evidence="1 2" key="1">
    <citation type="submission" date="2013-07" db="EMBL/GenBank/DDBJ databases">
        <title>Genome sequence of Salmonella bongori N268-08 - a rare clinical isolate.</title>
        <authorList>
            <person name="Marti R."/>
            <person name="Hagens S."/>
            <person name="Loessner M.J."/>
            <person name="Klumpp J."/>
        </authorList>
    </citation>
    <scope>NUCLEOTIDE SEQUENCE [LARGE SCALE GENOMIC DNA]</scope>
    <source>
        <strain evidence="1 2">N268-08</strain>
    </source>
</reference>
<dbReference type="HOGENOM" id="CLU_2901567_0_0_6"/>
<dbReference type="KEGG" id="sbz:A464_1617"/>